<dbReference type="InterPro" id="IPR001347">
    <property type="entry name" value="SIS_dom"/>
</dbReference>
<feature type="domain" description="SIS" evidence="2">
    <location>
        <begin position="216"/>
        <end position="362"/>
    </location>
</feature>
<dbReference type="Pfam" id="PF01380">
    <property type="entry name" value="SIS"/>
    <property type="match status" value="2"/>
</dbReference>
<dbReference type="PROSITE" id="PS51464">
    <property type="entry name" value="SIS"/>
    <property type="match status" value="2"/>
</dbReference>
<dbReference type="SUPFAM" id="SSF53697">
    <property type="entry name" value="SIS domain"/>
    <property type="match status" value="1"/>
</dbReference>
<feature type="domain" description="SIS" evidence="2">
    <location>
        <begin position="53"/>
        <end position="197"/>
    </location>
</feature>
<gene>
    <name evidence="3" type="ORF">EJP82_19225</name>
</gene>
<dbReference type="InterPro" id="IPR035466">
    <property type="entry name" value="GlmS/AgaS_SIS"/>
</dbReference>
<protein>
    <submittedName>
        <fullName evidence="3">SIS domain-containing protein</fullName>
    </submittedName>
</protein>
<proteinExistence type="predicted"/>
<evidence type="ECO:0000256" key="1">
    <source>
        <dbReference type="ARBA" id="ARBA00022737"/>
    </source>
</evidence>
<dbReference type="CDD" id="cd05009">
    <property type="entry name" value="SIS_GlmS_GlmD_2"/>
    <property type="match status" value="1"/>
</dbReference>
<dbReference type="EMBL" id="RZNY01000017">
    <property type="protein sequence ID" value="RUT43830.1"/>
    <property type="molecule type" value="Genomic_DNA"/>
</dbReference>
<dbReference type="Proteomes" id="UP000279446">
    <property type="component" value="Unassembled WGS sequence"/>
</dbReference>
<dbReference type="PANTHER" id="PTHR10937">
    <property type="entry name" value="GLUCOSAMINE--FRUCTOSE-6-PHOSPHATE AMINOTRANSFERASE, ISOMERIZING"/>
    <property type="match status" value="1"/>
</dbReference>
<dbReference type="GO" id="GO:0097367">
    <property type="term" value="F:carbohydrate derivative binding"/>
    <property type="evidence" value="ECO:0007669"/>
    <property type="project" value="InterPro"/>
</dbReference>
<dbReference type="CDD" id="cd05008">
    <property type="entry name" value="SIS_GlmS_GlmD_1"/>
    <property type="match status" value="1"/>
</dbReference>
<dbReference type="InterPro" id="IPR035490">
    <property type="entry name" value="GlmS/FrlB_SIS"/>
</dbReference>
<name>A0A3S1BKM4_9BACL</name>
<organism evidence="3 4">
    <name type="scientific">Paenibacillus anaericanus</name>
    <dbReference type="NCBI Taxonomy" id="170367"/>
    <lineage>
        <taxon>Bacteria</taxon>
        <taxon>Bacillati</taxon>
        <taxon>Bacillota</taxon>
        <taxon>Bacilli</taxon>
        <taxon>Bacillales</taxon>
        <taxon>Paenibacillaceae</taxon>
        <taxon>Paenibacillus</taxon>
    </lineage>
</organism>
<comment type="caution">
    <text evidence="3">The sequence shown here is derived from an EMBL/GenBank/DDBJ whole genome shotgun (WGS) entry which is preliminary data.</text>
</comment>
<dbReference type="AlphaFoldDB" id="A0A3S1BKM4"/>
<dbReference type="OrthoDB" id="9779207at2"/>
<evidence type="ECO:0000313" key="4">
    <source>
        <dbReference type="Proteomes" id="UP000279446"/>
    </source>
</evidence>
<dbReference type="Gene3D" id="3.40.50.10490">
    <property type="entry name" value="Glucose-6-phosphate isomerase like protein, domain 1"/>
    <property type="match status" value="2"/>
</dbReference>
<dbReference type="PANTHER" id="PTHR10937:SF4">
    <property type="entry name" value="GLUCOSAMINE-6-PHOSPHATE DEAMINASE"/>
    <property type="match status" value="1"/>
</dbReference>
<keyword evidence="4" id="KW-1185">Reference proteome</keyword>
<reference evidence="3 4" key="1">
    <citation type="submission" date="2018-12" db="EMBL/GenBank/DDBJ databases">
        <authorList>
            <person name="Sun L."/>
            <person name="Chen Z."/>
        </authorList>
    </citation>
    <scope>NUCLEOTIDE SEQUENCE [LARGE SCALE GENOMIC DNA]</scope>
    <source>
        <strain evidence="3 4">DSM 15890</strain>
    </source>
</reference>
<dbReference type="GO" id="GO:1901135">
    <property type="term" value="P:carbohydrate derivative metabolic process"/>
    <property type="evidence" value="ECO:0007669"/>
    <property type="project" value="InterPro"/>
</dbReference>
<dbReference type="InterPro" id="IPR046348">
    <property type="entry name" value="SIS_dom_sf"/>
</dbReference>
<keyword evidence="1" id="KW-0677">Repeat</keyword>
<evidence type="ECO:0000259" key="2">
    <source>
        <dbReference type="PROSITE" id="PS51464"/>
    </source>
</evidence>
<evidence type="ECO:0000313" key="3">
    <source>
        <dbReference type="EMBL" id="RUT43830.1"/>
    </source>
</evidence>
<sequence length="371" mass="40349">MIEIMIELIYTHITYTTIFRRLLSMSLTYSEIKQQYTALQQTYDYMLSKRQEIIAFAKSESITSVTFVGCGSSYCLSESAAFSTRLRAGLPASALAGGDLMLNPERYNTLLDKTLLVAPSRSGSTSEVVEALRLLQNDKPIAVLTLSCVTDSPLSKKANLSLELPWAFDHSVCQTRTVTNLYVANLMLTAFLGNDEVVIADIQKAINQGEAYMARVESDIRKTADFAWTNAVVLADGELQGLASEGAIALTEIAKVQAHSYHLLDVRHGPMVTVGPDTLVIAAITGNGTEQQRNLMRDIKGRGATIIAFADHADAVAAEHVDLAVISDNRLDVAVQGIPFIFIPQIVALTSADRQGINPDQPDGLVAWVKL</sequence>
<accession>A0A3S1BKM4</accession>